<accession>A0A9P7YQG2</accession>
<dbReference type="EMBL" id="MU251390">
    <property type="protein sequence ID" value="KAG9237243.1"/>
    <property type="molecule type" value="Genomic_DNA"/>
</dbReference>
<proteinExistence type="predicted"/>
<dbReference type="AlphaFoldDB" id="A0A9P7YQG2"/>
<organism evidence="2 3">
    <name type="scientific">Amylocarpus encephaloides</name>
    <dbReference type="NCBI Taxonomy" id="45428"/>
    <lineage>
        <taxon>Eukaryota</taxon>
        <taxon>Fungi</taxon>
        <taxon>Dikarya</taxon>
        <taxon>Ascomycota</taxon>
        <taxon>Pezizomycotina</taxon>
        <taxon>Leotiomycetes</taxon>
        <taxon>Helotiales</taxon>
        <taxon>Helotiales incertae sedis</taxon>
        <taxon>Amylocarpus</taxon>
    </lineage>
</organism>
<dbReference type="Proteomes" id="UP000824998">
    <property type="component" value="Unassembled WGS sequence"/>
</dbReference>
<feature type="domain" description="GPI inositol-deacylase winged helix" evidence="1">
    <location>
        <begin position="54"/>
        <end position="112"/>
    </location>
</feature>
<evidence type="ECO:0000259" key="1">
    <source>
        <dbReference type="Pfam" id="PF22939"/>
    </source>
</evidence>
<keyword evidence="3" id="KW-1185">Reference proteome</keyword>
<dbReference type="InterPro" id="IPR054471">
    <property type="entry name" value="GPIID_WHD"/>
</dbReference>
<reference evidence="2" key="1">
    <citation type="journal article" date="2021" name="IMA Fungus">
        <title>Genomic characterization of three marine fungi, including Emericellopsis atlantica sp. nov. with signatures of a generalist lifestyle and marine biomass degradation.</title>
        <authorList>
            <person name="Hagestad O.C."/>
            <person name="Hou L."/>
            <person name="Andersen J.H."/>
            <person name="Hansen E.H."/>
            <person name="Altermark B."/>
            <person name="Li C."/>
            <person name="Kuhnert E."/>
            <person name="Cox R.J."/>
            <person name="Crous P.W."/>
            <person name="Spatafora J.W."/>
            <person name="Lail K."/>
            <person name="Amirebrahimi M."/>
            <person name="Lipzen A."/>
            <person name="Pangilinan J."/>
            <person name="Andreopoulos W."/>
            <person name="Hayes R.D."/>
            <person name="Ng V."/>
            <person name="Grigoriev I.V."/>
            <person name="Jackson S.A."/>
            <person name="Sutton T.D.S."/>
            <person name="Dobson A.D.W."/>
            <person name="Rama T."/>
        </authorList>
    </citation>
    <scope>NUCLEOTIDE SEQUENCE</scope>
    <source>
        <strain evidence="2">TRa018bII</strain>
    </source>
</reference>
<evidence type="ECO:0000313" key="3">
    <source>
        <dbReference type="Proteomes" id="UP000824998"/>
    </source>
</evidence>
<sequence>MDVAGGGDSYKKEITDQILKRARGNFPWVHLAVQKINKCCTKVDVENALKPCLLAAYARRLLRVEELYDALGSDDLLEIHRTIGDLCGIFVVVDKEEKVVMNNATAREYLFHSKDSD</sequence>
<protein>
    <recommendedName>
        <fullName evidence="1">GPI inositol-deacylase winged helix domain-containing protein</fullName>
    </recommendedName>
</protein>
<evidence type="ECO:0000313" key="2">
    <source>
        <dbReference type="EMBL" id="KAG9237243.1"/>
    </source>
</evidence>
<comment type="caution">
    <text evidence="2">The sequence shown here is derived from an EMBL/GenBank/DDBJ whole genome shotgun (WGS) entry which is preliminary data.</text>
</comment>
<name>A0A9P7YQG2_9HELO</name>
<gene>
    <name evidence="2" type="ORF">BJ875DRAFT_438596</name>
</gene>
<dbReference type="Pfam" id="PF22939">
    <property type="entry name" value="WHD_GPIID"/>
    <property type="match status" value="1"/>
</dbReference>